<dbReference type="InterPro" id="IPR035979">
    <property type="entry name" value="RBD_domain_sf"/>
</dbReference>
<dbReference type="Gene3D" id="3.30.70.330">
    <property type="match status" value="1"/>
</dbReference>
<keyword evidence="1" id="KW-0694">RNA-binding</keyword>
<dbReference type="InterPro" id="IPR000504">
    <property type="entry name" value="RRM_dom"/>
</dbReference>
<evidence type="ECO:0000256" key="1">
    <source>
        <dbReference type="ARBA" id="ARBA00022884"/>
    </source>
</evidence>
<keyword evidence="4" id="KW-1185">Reference proteome</keyword>
<dbReference type="InterPro" id="IPR012677">
    <property type="entry name" value="Nucleotide-bd_a/b_plait_sf"/>
</dbReference>
<organism evidence="3 4">
    <name type="scientific">Eragrostis curvula</name>
    <name type="common">weeping love grass</name>
    <dbReference type="NCBI Taxonomy" id="38414"/>
    <lineage>
        <taxon>Eukaryota</taxon>
        <taxon>Viridiplantae</taxon>
        <taxon>Streptophyta</taxon>
        <taxon>Embryophyta</taxon>
        <taxon>Tracheophyta</taxon>
        <taxon>Spermatophyta</taxon>
        <taxon>Magnoliopsida</taxon>
        <taxon>Liliopsida</taxon>
        <taxon>Poales</taxon>
        <taxon>Poaceae</taxon>
        <taxon>PACMAD clade</taxon>
        <taxon>Chloridoideae</taxon>
        <taxon>Eragrostideae</taxon>
        <taxon>Eragrostidinae</taxon>
        <taxon>Eragrostis</taxon>
    </lineage>
</organism>
<dbReference type="Pfam" id="PF00076">
    <property type="entry name" value="RRM_1"/>
    <property type="match status" value="1"/>
</dbReference>
<dbReference type="GO" id="GO:0003723">
    <property type="term" value="F:RNA binding"/>
    <property type="evidence" value="ECO:0007669"/>
    <property type="project" value="UniProtKB-KW"/>
</dbReference>
<dbReference type="InterPro" id="IPR050886">
    <property type="entry name" value="RNA-binding_reg"/>
</dbReference>
<name>A0A5J9TGA5_9POAL</name>
<evidence type="ECO:0000313" key="4">
    <source>
        <dbReference type="Proteomes" id="UP000324897"/>
    </source>
</evidence>
<dbReference type="Gramene" id="TVU10436">
    <property type="protein sequence ID" value="TVU10436"/>
    <property type="gene ID" value="EJB05_43965"/>
</dbReference>
<evidence type="ECO:0000313" key="3">
    <source>
        <dbReference type="EMBL" id="TVU10436.1"/>
    </source>
</evidence>
<dbReference type="AlphaFoldDB" id="A0A5J9TGA5"/>
<dbReference type="EMBL" id="RWGY01000039">
    <property type="protein sequence ID" value="TVU10436.1"/>
    <property type="molecule type" value="Genomic_DNA"/>
</dbReference>
<reference evidence="3 4" key="1">
    <citation type="journal article" date="2019" name="Sci. Rep.">
        <title>A high-quality genome of Eragrostis curvula grass provides insights into Poaceae evolution and supports new strategies to enhance forage quality.</title>
        <authorList>
            <person name="Carballo J."/>
            <person name="Santos B.A.C.M."/>
            <person name="Zappacosta D."/>
            <person name="Garbus I."/>
            <person name="Selva J.P."/>
            <person name="Gallo C.A."/>
            <person name="Diaz A."/>
            <person name="Albertini E."/>
            <person name="Caccamo M."/>
            <person name="Echenique V."/>
        </authorList>
    </citation>
    <scope>NUCLEOTIDE SEQUENCE [LARGE SCALE GENOMIC DNA]</scope>
    <source>
        <strain evidence="4">cv. Victoria</strain>
        <tissue evidence="3">Leaf</tissue>
    </source>
</reference>
<feature type="domain" description="RRM" evidence="2">
    <location>
        <begin position="10"/>
        <end position="37"/>
    </location>
</feature>
<dbReference type="OrthoDB" id="439808at2759"/>
<evidence type="ECO:0000259" key="2">
    <source>
        <dbReference type="Pfam" id="PF00076"/>
    </source>
</evidence>
<proteinExistence type="predicted"/>
<dbReference type="PANTHER" id="PTHR48024:SF56">
    <property type="entry name" value="HETEROGENEOUS NUCLEAR RIBONUCLEOPROTEIN A0"/>
    <property type="match status" value="1"/>
</dbReference>
<accession>A0A5J9TGA5</accession>
<comment type="caution">
    <text evidence="3">The sequence shown here is derived from an EMBL/GenBank/DDBJ whole genome shotgun (WGS) entry which is preliminary data.</text>
</comment>
<dbReference type="PANTHER" id="PTHR48024">
    <property type="entry name" value="GEO13361P1-RELATED"/>
    <property type="match status" value="1"/>
</dbReference>
<gene>
    <name evidence="3" type="ORF">EJB05_43965</name>
</gene>
<sequence>MSEAEEYRCFIGNLSWSTTDESLRDAFEKFGNLTEAKASLRSFVLLFWIGYVLSCPVPVDLRGSWIMLIPGCCSNDIDKLAAVYL</sequence>
<protein>
    <recommendedName>
        <fullName evidence="2">RRM domain-containing protein</fullName>
    </recommendedName>
</protein>
<dbReference type="Proteomes" id="UP000324897">
    <property type="component" value="Chromosome 3"/>
</dbReference>
<dbReference type="SUPFAM" id="SSF54928">
    <property type="entry name" value="RNA-binding domain, RBD"/>
    <property type="match status" value="1"/>
</dbReference>